<gene>
    <name evidence="4" type="ORF">GCM10008024_36450</name>
    <name evidence="5" type="ORF">SAMN05444006_12545</name>
</gene>
<dbReference type="GO" id="GO:0016787">
    <property type="term" value="F:hydrolase activity"/>
    <property type="evidence" value="ECO:0007669"/>
    <property type="project" value="UniProtKB-KW"/>
</dbReference>
<dbReference type="Pfam" id="PF20629">
    <property type="entry name" value="GD_AH_C"/>
    <property type="match status" value="1"/>
</dbReference>
<evidence type="ECO:0000259" key="3">
    <source>
        <dbReference type="SMART" id="SM00858"/>
    </source>
</evidence>
<keyword evidence="2" id="KW-0456">Lyase</keyword>
<reference evidence="5 6" key="2">
    <citation type="submission" date="2016-10" db="EMBL/GenBank/DDBJ databases">
        <authorList>
            <person name="Varghese N."/>
            <person name="Submissions S."/>
        </authorList>
    </citation>
    <scope>NUCLEOTIDE SEQUENCE [LARGE SCALE GENOMIC DNA]</scope>
    <source>
        <strain evidence="5 6">DSM 24802</strain>
    </source>
</reference>
<accession>A0AAN5A2B5</accession>
<sequence>MNNTQPALRLHEADDVLVALRALPPGTDLGEGLITAETIPAGHKLASRAIAKGKAVRKYGQIIGMATDDIAPGRHVHTQNLGMGDHRQDYGFGSATTPLPPVEAPASFSGYHRASGRVGTRNYLGILTSVNCAGSVARFIAEEVERQGWLADFPNVDGVVPIVHGTGCGMAGKGDEGYETLFRTLAGYGHNPNFGAILMVGLGCEVMQIPDLIDRKALKDSARFRYMTIQQTGGTRATVDKGVALLREMAAEADRAVRAEAPASKLVLGMQCGGSDGYSGITANPSLGVASDLLVRHGGISILSETPEIYGAEHLLTRRAVDAGTGQKVVDLIEWWQDYTARNFGQMDNNPGPGNKRGGLTTILEKSLGAVAKGGAAPLSGVYKYGEPIDRPGFVFMDSPGYDPASVTGQIASGANLIAFTTGRGSVSGYRPVPCLKIASNPDLWRRMEPDMDVNCGAVLEGASLADKGQEIFDLMLRVASGEETKSEAQSFGAVEFVPWQIGAVM</sequence>
<dbReference type="InterPro" id="IPR044144">
    <property type="entry name" value="SAF_UxaA/GarD"/>
</dbReference>
<dbReference type="EMBL" id="FNOB01000025">
    <property type="protein sequence ID" value="SDX70699.1"/>
    <property type="molecule type" value="Genomic_DNA"/>
</dbReference>
<organism evidence="4 7">
    <name type="scientific">Allgaiera indica</name>
    <dbReference type="NCBI Taxonomy" id="765699"/>
    <lineage>
        <taxon>Bacteria</taxon>
        <taxon>Pseudomonadati</taxon>
        <taxon>Pseudomonadota</taxon>
        <taxon>Alphaproteobacteria</taxon>
        <taxon>Rhodobacterales</taxon>
        <taxon>Paracoccaceae</taxon>
        <taxon>Allgaiera</taxon>
    </lineage>
</organism>
<dbReference type="Proteomes" id="UP000634647">
    <property type="component" value="Unassembled WGS sequence"/>
</dbReference>
<comment type="caution">
    <text evidence="4">The sequence shown here is derived from an EMBL/GenBank/DDBJ whole genome shotgun (WGS) entry which is preliminary data.</text>
</comment>
<dbReference type="PANTHER" id="PTHR30536">
    <property type="entry name" value="ALTRONATE/GALACTARATE DEHYDRATASE"/>
    <property type="match status" value="1"/>
</dbReference>
<dbReference type="CDD" id="cd11613">
    <property type="entry name" value="SAF_AH_GD"/>
    <property type="match status" value="1"/>
</dbReference>
<dbReference type="InterPro" id="IPR007392">
    <property type="entry name" value="GD_AH_second"/>
</dbReference>
<name>A0AAN5A2B5_9RHOB</name>
<evidence type="ECO:0000256" key="2">
    <source>
        <dbReference type="ARBA" id="ARBA00023239"/>
    </source>
</evidence>
<dbReference type="RefSeq" id="WP_035838729.1">
    <property type="nucleotide sequence ID" value="NZ_BNAB01000025.1"/>
</dbReference>
<feature type="domain" description="SAF" evidence="3">
    <location>
        <begin position="14"/>
        <end position="82"/>
    </location>
</feature>
<dbReference type="InterPro" id="IPR052172">
    <property type="entry name" value="UxaA_altronate/galactarate_dh"/>
</dbReference>
<dbReference type="SMART" id="SM00858">
    <property type="entry name" value="SAF"/>
    <property type="match status" value="1"/>
</dbReference>
<comment type="similarity">
    <text evidence="1">Belongs to the UxaA family.</text>
</comment>
<dbReference type="InterPro" id="IPR048332">
    <property type="entry name" value="GD_AH_C"/>
</dbReference>
<dbReference type="Gene3D" id="2.30.130.110">
    <property type="match status" value="1"/>
</dbReference>
<dbReference type="InterPro" id="IPR013974">
    <property type="entry name" value="SAF"/>
</dbReference>
<evidence type="ECO:0000313" key="4">
    <source>
        <dbReference type="EMBL" id="GHE05472.1"/>
    </source>
</evidence>
<dbReference type="PANTHER" id="PTHR30536:SF5">
    <property type="entry name" value="ALTRONATE DEHYDRATASE"/>
    <property type="match status" value="1"/>
</dbReference>
<keyword evidence="5" id="KW-0378">Hydrolase</keyword>
<dbReference type="GO" id="GO:0019698">
    <property type="term" value="P:D-galacturonate catabolic process"/>
    <property type="evidence" value="ECO:0007669"/>
    <property type="project" value="TreeGrafter"/>
</dbReference>
<evidence type="ECO:0000313" key="6">
    <source>
        <dbReference type="Proteomes" id="UP000199541"/>
    </source>
</evidence>
<proteinExistence type="inferred from homology"/>
<protein>
    <submittedName>
        <fullName evidence="4 5">Dehydratase</fullName>
    </submittedName>
</protein>
<evidence type="ECO:0000313" key="7">
    <source>
        <dbReference type="Proteomes" id="UP000634647"/>
    </source>
</evidence>
<dbReference type="Proteomes" id="UP000199541">
    <property type="component" value="Unassembled WGS sequence"/>
</dbReference>
<dbReference type="GO" id="GO:0016829">
    <property type="term" value="F:lyase activity"/>
    <property type="evidence" value="ECO:0007669"/>
    <property type="project" value="UniProtKB-KW"/>
</dbReference>
<keyword evidence="6" id="KW-1185">Reference proteome</keyword>
<dbReference type="AlphaFoldDB" id="A0AAN5A2B5"/>
<dbReference type="Pfam" id="PF04295">
    <property type="entry name" value="GD_AH_second"/>
    <property type="match status" value="1"/>
</dbReference>
<dbReference type="EMBL" id="BNAB01000025">
    <property type="protein sequence ID" value="GHE05472.1"/>
    <property type="molecule type" value="Genomic_DNA"/>
</dbReference>
<evidence type="ECO:0000256" key="1">
    <source>
        <dbReference type="ARBA" id="ARBA00010986"/>
    </source>
</evidence>
<dbReference type="Pfam" id="PF08666">
    <property type="entry name" value="SAF"/>
    <property type="match status" value="1"/>
</dbReference>
<reference evidence="4" key="1">
    <citation type="journal article" date="2014" name="Int. J. Syst. Evol. Microbiol.">
        <title>Complete genome sequence of Corynebacterium casei LMG S-19264T (=DSM 44701T), isolated from a smear-ripened cheese.</title>
        <authorList>
            <consortium name="US DOE Joint Genome Institute (JGI-PGF)"/>
            <person name="Walter F."/>
            <person name="Albersmeier A."/>
            <person name="Kalinowski J."/>
            <person name="Ruckert C."/>
        </authorList>
    </citation>
    <scope>NUCLEOTIDE SEQUENCE</scope>
    <source>
        <strain evidence="4">CGMCC 1.10859</strain>
    </source>
</reference>
<reference evidence="4" key="3">
    <citation type="submission" date="2023-06" db="EMBL/GenBank/DDBJ databases">
        <authorList>
            <person name="Sun Q."/>
            <person name="Zhou Y."/>
        </authorList>
    </citation>
    <scope>NUCLEOTIDE SEQUENCE</scope>
    <source>
        <strain evidence="4">CGMCC 1.10859</strain>
    </source>
</reference>
<evidence type="ECO:0000313" key="5">
    <source>
        <dbReference type="EMBL" id="SDX70699.1"/>
    </source>
</evidence>